<organism evidence="9 10">
    <name type="scientific">Pelotomaculum propionicicum</name>
    <dbReference type="NCBI Taxonomy" id="258475"/>
    <lineage>
        <taxon>Bacteria</taxon>
        <taxon>Bacillati</taxon>
        <taxon>Bacillota</taxon>
        <taxon>Clostridia</taxon>
        <taxon>Eubacteriales</taxon>
        <taxon>Desulfotomaculaceae</taxon>
        <taxon>Pelotomaculum</taxon>
    </lineage>
</organism>
<evidence type="ECO:0000256" key="5">
    <source>
        <dbReference type="PIRSR" id="PIRSR001430-1"/>
    </source>
</evidence>
<feature type="domain" description="Pseudouridine synthase I TruA alpha/beta" evidence="8">
    <location>
        <begin position="147"/>
        <end position="248"/>
    </location>
</feature>
<comment type="function">
    <text evidence="4">Formation of pseudouridine at positions 38, 39 and 40 in the anticodon stem and loop of transfer RNAs.</text>
</comment>
<dbReference type="SUPFAM" id="SSF55120">
    <property type="entry name" value="Pseudouridine synthase"/>
    <property type="match status" value="1"/>
</dbReference>
<dbReference type="Gene3D" id="3.30.70.580">
    <property type="entry name" value="Pseudouridine synthase I, catalytic domain, N-terminal subdomain"/>
    <property type="match status" value="1"/>
</dbReference>
<feature type="domain" description="Pseudouridine synthase I TruA alpha/beta" evidence="8">
    <location>
        <begin position="8"/>
        <end position="106"/>
    </location>
</feature>
<keyword evidence="10" id="KW-1185">Reference proteome</keyword>
<dbReference type="FunFam" id="3.30.70.580:FF:000001">
    <property type="entry name" value="tRNA pseudouridine synthase A"/>
    <property type="match status" value="1"/>
</dbReference>
<dbReference type="NCBIfam" id="TIGR00071">
    <property type="entry name" value="hisT_truA"/>
    <property type="match status" value="1"/>
</dbReference>
<sequence>MANIKVTIAYDGTNYHGFQEQRGTAFQTVQGVLEERLSRLAQREIRIIGAGRTDAGVHARGQVINFDTGGWPIPTPKIVYALNSLLPRDIAALEAEEVPDSFHSRFSAVAKTYRYVINNGKRHSPFLRLYSYHIPCLLDVEAMRAGARRLLGTNDFSAFRALGTPVKTTVRTVREIQVSREDELIYIDIQADGFLYHMARMISGTLIRVGQGKLSPEEVAGILASRNSLKGGPTAPARGLYLERIEYPG</sequence>
<comment type="catalytic activity">
    <reaction evidence="4 7">
        <text>uridine(38/39/40) in tRNA = pseudouridine(38/39/40) in tRNA</text>
        <dbReference type="Rhea" id="RHEA:22376"/>
        <dbReference type="Rhea" id="RHEA-COMP:10085"/>
        <dbReference type="Rhea" id="RHEA-COMP:10087"/>
        <dbReference type="ChEBI" id="CHEBI:65314"/>
        <dbReference type="ChEBI" id="CHEBI:65315"/>
        <dbReference type="EC" id="5.4.99.12"/>
    </reaction>
</comment>
<keyword evidence="3 4" id="KW-0413">Isomerase</keyword>
<dbReference type="InterPro" id="IPR001406">
    <property type="entry name" value="PsdUridine_synth_TruA"/>
</dbReference>
<evidence type="ECO:0000256" key="7">
    <source>
        <dbReference type="RuleBase" id="RU003792"/>
    </source>
</evidence>
<keyword evidence="2 4" id="KW-0819">tRNA processing</keyword>
<dbReference type="Proteomes" id="UP000297597">
    <property type="component" value="Unassembled WGS sequence"/>
</dbReference>
<evidence type="ECO:0000259" key="8">
    <source>
        <dbReference type="Pfam" id="PF01416"/>
    </source>
</evidence>
<protein>
    <recommendedName>
        <fullName evidence="4">tRNA pseudouridine synthase A</fullName>
        <ecNumber evidence="4">5.4.99.12</ecNumber>
    </recommendedName>
    <alternativeName>
        <fullName evidence="4">tRNA pseudouridine(38-40) synthase</fullName>
    </alternativeName>
    <alternativeName>
        <fullName evidence="4">tRNA pseudouridylate synthase I</fullName>
    </alternativeName>
    <alternativeName>
        <fullName evidence="4">tRNA-uridine isomerase I</fullName>
    </alternativeName>
</protein>
<dbReference type="GO" id="GO:0003723">
    <property type="term" value="F:RNA binding"/>
    <property type="evidence" value="ECO:0007669"/>
    <property type="project" value="InterPro"/>
</dbReference>
<dbReference type="PANTHER" id="PTHR11142:SF0">
    <property type="entry name" value="TRNA PSEUDOURIDINE SYNTHASE-LIKE 1"/>
    <property type="match status" value="1"/>
</dbReference>
<comment type="caution">
    <text evidence="4">Lacks conserved residue(s) required for the propagation of feature annotation.</text>
</comment>
<name>A0A4Y7RRT1_9FIRM</name>
<comment type="subunit">
    <text evidence="4">Homodimer.</text>
</comment>
<comment type="caution">
    <text evidence="9">The sequence shown here is derived from an EMBL/GenBank/DDBJ whole genome shotgun (WGS) entry which is preliminary data.</text>
</comment>
<dbReference type="InterPro" id="IPR020097">
    <property type="entry name" value="PsdUridine_synth_TruA_a/b_dom"/>
</dbReference>
<feature type="active site" description="Nucleophile" evidence="4 5">
    <location>
        <position position="54"/>
    </location>
</feature>
<evidence type="ECO:0000256" key="2">
    <source>
        <dbReference type="ARBA" id="ARBA00022694"/>
    </source>
</evidence>
<feature type="binding site" evidence="4 6">
    <location>
        <position position="113"/>
    </location>
    <ligand>
        <name>substrate</name>
    </ligand>
</feature>
<evidence type="ECO:0000256" key="4">
    <source>
        <dbReference type="HAMAP-Rule" id="MF_00171"/>
    </source>
</evidence>
<comment type="similarity">
    <text evidence="1 4 7">Belongs to the tRNA pseudouridine synthase TruA family.</text>
</comment>
<gene>
    <name evidence="4 9" type="primary">truA</name>
    <name evidence="9" type="ORF">Pmgp_01501</name>
</gene>
<evidence type="ECO:0000256" key="1">
    <source>
        <dbReference type="ARBA" id="ARBA00009375"/>
    </source>
</evidence>
<proteinExistence type="inferred from homology"/>
<dbReference type="Pfam" id="PF01416">
    <property type="entry name" value="PseudoU_synth_1"/>
    <property type="match status" value="2"/>
</dbReference>
<evidence type="ECO:0000256" key="6">
    <source>
        <dbReference type="PIRSR" id="PIRSR001430-2"/>
    </source>
</evidence>
<accession>A0A4Y7RRT1</accession>
<evidence type="ECO:0000256" key="3">
    <source>
        <dbReference type="ARBA" id="ARBA00023235"/>
    </source>
</evidence>
<dbReference type="CDD" id="cd02570">
    <property type="entry name" value="PseudoU_synth_EcTruA"/>
    <property type="match status" value="1"/>
</dbReference>
<dbReference type="GO" id="GO:0160147">
    <property type="term" value="F:tRNA pseudouridine(38-40) synthase activity"/>
    <property type="evidence" value="ECO:0007669"/>
    <property type="project" value="UniProtKB-EC"/>
</dbReference>
<dbReference type="EMBL" id="QFFZ01000012">
    <property type="protein sequence ID" value="TEB11705.1"/>
    <property type="molecule type" value="Genomic_DNA"/>
</dbReference>
<dbReference type="Gene3D" id="3.30.70.660">
    <property type="entry name" value="Pseudouridine synthase I, catalytic domain, C-terminal subdomain"/>
    <property type="match status" value="1"/>
</dbReference>
<dbReference type="EC" id="5.4.99.12" evidence="4"/>
<evidence type="ECO:0000313" key="9">
    <source>
        <dbReference type="EMBL" id="TEB11705.1"/>
    </source>
</evidence>
<dbReference type="PIRSF" id="PIRSF001430">
    <property type="entry name" value="tRNA_psdUrid_synth"/>
    <property type="match status" value="1"/>
</dbReference>
<dbReference type="HAMAP" id="MF_00171">
    <property type="entry name" value="TruA"/>
    <property type="match status" value="1"/>
</dbReference>
<dbReference type="InterPro" id="IPR020094">
    <property type="entry name" value="TruA/RsuA/RluB/E/F_N"/>
</dbReference>
<dbReference type="PANTHER" id="PTHR11142">
    <property type="entry name" value="PSEUDOURIDYLATE SYNTHASE"/>
    <property type="match status" value="1"/>
</dbReference>
<reference evidence="9 10" key="1">
    <citation type="journal article" date="2018" name="Environ. Microbiol.">
        <title>Novel energy conservation strategies and behaviour of Pelotomaculum schinkii driving syntrophic propionate catabolism.</title>
        <authorList>
            <person name="Hidalgo-Ahumada C.A.P."/>
            <person name="Nobu M.K."/>
            <person name="Narihiro T."/>
            <person name="Tamaki H."/>
            <person name="Liu W.T."/>
            <person name="Kamagata Y."/>
            <person name="Stams A.J.M."/>
            <person name="Imachi H."/>
            <person name="Sousa D.Z."/>
        </authorList>
    </citation>
    <scope>NUCLEOTIDE SEQUENCE [LARGE SCALE GENOMIC DNA]</scope>
    <source>
        <strain evidence="9 10">MGP</strain>
    </source>
</reference>
<dbReference type="InterPro" id="IPR020095">
    <property type="entry name" value="PsdUridine_synth_TruA_C"/>
</dbReference>
<dbReference type="AlphaFoldDB" id="A0A4Y7RRT1"/>
<dbReference type="InterPro" id="IPR020103">
    <property type="entry name" value="PsdUridine_synth_cat_dom_sf"/>
</dbReference>
<evidence type="ECO:0000313" key="10">
    <source>
        <dbReference type="Proteomes" id="UP000297597"/>
    </source>
</evidence>
<dbReference type="GO" id="GO:0031119">
    <property type="term" value="P:tRNA pseudouridine synthesis"/>
    <property type="evidence" value="ECO:0007669"/>
    <property type="project" value="UniProtKB-UniRule"/>
</dbReference>